<organism evidence="6 7">
    <name type="scientific">Planococcus salinus</name>
    <dbReference type="NCBI Taxonomy" id="1848460"/>
    <lineage>
        <taxon>Bacteria</taxon>
        <taxon>Bacillati</taxon>
        <taxon>Bacillota</taxon>
        <taxon>Bacilli</taxon>
        <taxon>Bacillales</taxon>
        <taxon>Caryophanaceae</taxon>
        <taxon>Planococcus</taxon>
    </lineage>
</organism>
<dbReference type="NCBIfam" id="NF008425">
    <property type="entry name" value="PRK11259.1"/>
    <property type="match status" value="1"/>
</dbReference>
<proteinExistence type="predicted"/>
<dbReference type="EMBL" id="RIAX01000009">
    <property type="protein sequence ID" value="RNF38908.1"/>
    <property type="molecule type" value="Genomic_DNA"/>
</dbReference>
<evidence type="ECO:0000256" key="2">
    <source>
        <dbReference type="ARBA" id="ARBA00022630"/>
    </source>
</evidence>
<feature type="domain" description="FAD dependent oxidoreductase" evidence="5">
    <location>
        <begin position="4"/>
        <end position="356"/>
    </location>
</feature>
<keyword evidence="3" id="KW-0274">FAD</keyword>
<dbReference type="Gene3D" id="3.50.50.60">
    <property type="entry name" value="FAD/NAD(P)-binding domain"/>
    <property type="match status" value="1"/>
</dbReference>
<keyword evidence="4" id="KW-0560">Oxidoreductase</keyword>
<dbReference type="Proteomes" id="UP000275473">
    <property type="component" value="Unassembled WGS sequence"/>
</dbReference>
<gene>
    <name evidence="6" type="ORF">EEX84_12370</name>
</gene>
<dbReference type="GO" id="GO:0005829">
    <property type="term" value="C:cytosol"/>
    <property type="evidence" value="ECO:0007669"/>
    <property type="project" value="TreeGrafter"/>
</dbReference>
<comment type="caution">
    <text evidence="6">The sequence shown here is derived from an EMBL/GenBank/DDBJ whole genome shotgun (WGS) entry which is preliminary data.</text>
</comment>
<evidence type="ECO:0000259" key="5">
    <source>
        <dbReference type="Pfam" id="PF01266"/>
    </source>
</evidence>
<dbReference type="SUPFAM" id="SSF51905">
    <property type="entry name" value="FAD/NAD(P)-binding domain"/>
    <property type="match status" value="1"/>
</dbReference>
<evidence type="ECO:0000256" key="3">
    <source>
        <dbReference type="ARBA" id="ARBA00022827"/>
    </source>
</evidence>
<dbReference type="OrthoDB" id="9794226at2"/>
<protein>
    <submittedName>
        <fullName evidence="6">N-methyl-L-tryptophan oxidase</fullName>
    </submittedName>
</protein>
<keyword evidence="2" id="KW-0285">Flavoprotein</keyword>
<accession>A0A3M8P5E5</accession>
<dbReference type="AlphaFoldDB" id="A0A3M8P5E5"/>
<sequence>MEFDAIIIGGGSMGMAAAYHLTKRRKRVAVIDAFDPPHSEGSHHGETRLIRHAYGEGGNYVPLALRAQTLWLELEQAAGRKLFYQTGVLNIGTESSSFLHNVIESAETHQLPHERLTASDINSRWGGFQLPDSLMGCFEPNSGVLLSEEIIRAYRELAVVQGAHLMTNTRVKQMVDQEGAIHIIAGDKKFTAKQLIVTAGKGTNAVLSLLGTSLPLQPVRKTFSWFNAAEAVYGPDAFPAWSFENGESTYYGFPSIAQAGLKIGRHDRGVAVSAEDKLASFGDYPEDVQEVTQFVDRHMSEKLVHKDGKICTYTNTPDGDFVIDRLPGHPSVIVACGFSGHGFKFSSVVGEILSELVTEGQSSLDISHFSLDRFQVIFS</sequence>
<dbReference type="InterPro" id="IPR006076">
    <property type="entry name" value="FAD-dep_OxRdtase"/>
</dbReference>
<reference evidence="6 7" key="1">
    <citation type="journal article" date="2018" name="Int. J. Syst. Evol. Microbiol.">
        <title>Planococcus salinus sp. nov., a moderately halophilic bacterium isolated from a saline-alkali soil.</title>
        <authorList>
            <person name="Gan L."/>
        </authorList>
    </citation>
    <scope>NUCLEOTIDE SEQUENCE [LARGE SCALE GENOMIC DNA]</scope>
    <source>
        <strain evidence="6 7">LCB217</strain>
    </source>
</reference>
<evidence type="ECO:0000313" key="7">
    <source>
        <dbReference type="Proteomes" id="UP000275473"/>
    </source>
</evidence>
<dbReference type="RefSeq" id="WP_123165964.1">
    <property type="nucleotide sequence ID" value="NZ_RIAX01000009.1"/>
</dbReference>
<dbReference type="InterPro" id="IPR045170">
    <property type="entry name" value="MTOX"/>
</dbReference>
<dbReference type="PANTHER" id="PTHR10961:SF7">
    <property type="entry name" value="FAD DEPENDENT OXIDOREDUCTASE DOMAIN-CONTAINING PROTEIN"/>
    <property type="match status" value="1"/>
</dbReference>
<dbReference type="InterPro" id="IPR036188">
    <property type="entry name" value="FAD/NAD-bd_sf"/>
</dbReference>
<name>A0A3M8P5E5_9BACL</name>
<dbReference type="GO" id="GO:0050660">
    <property type="term" value="F:flavin adenine dinucleotide binding"/>
    <property type="evidence" value="ECO:0007669"/>
    <property type="project" value="InterPro"/>
</dbReference>
<dbReference type="PANTHER" id="PTHR10961">
    <property type="entry name" value="PEROXISOMAL SARCOSINE OXIDASE"/>
    <property type="match status" value="1"/>
</dbReference>
<evidence type="ECO:0000256" key="1">
    <source>
        <dbReference type="ARBA" id="ARBA00001974"/>
    </source>
</evidence>
<dbReference type="SUPFAM" id="SSF54373">
    <property type="entry name" value="FAD-linked reductases, C-terminal domain"/>
    <property type="match status" value="1"/>
</dbReference>
<dbReference type="GO" id="GO:0008115">
    <property type="term" value="F:sarcosine oxidase activity"/>
    <property type="evidence" value="ECO:0007669"/>
    <property type="project" value="TreeGrafter"/>
</dbReference>
<dbReference type="Pfam" id="PF01266">
    <property type="entry name" value="DAO"/>
    <property type="match status" value="1"/>
</dbReference>
<comment type="cofactor">
    <cofactor evidence="1">
        <name>FAD</name>
        <dbReference type="ChEBI" id="CHEBI:57692"/>
    </cofactor>
</comment>
<keyword evidence="7" id="KW-1185">Reference proteome</keyword>
<dbReference type="Gene3D" id="3.30.9.10">
    <property type="entry name" value="D-Amino Acid Oxidase, subunit A, domain 2"/>
    <property type="match status" value="1"/>
</dbReference>
<evidence type="ECO:0000313" key="6">
    <source>
        <dbReference type="EMBL" id="RNF38908.1"/>
    </source>
</evidence>
<evidence type="ECO:0000256" key="4">
    <source>
        <dbReference type="ARBA" id="ARBA00023002"/>
    </source>
</evidence>